<gene>
    <name evidence="8" type="ORF">INT45_002272</name>
</gene>
<evidence type="ECO:0000256" key="1">
    <source>
        <dbReference type="ARBA" id="ARBA00004370"/>
    </source>
</evidence>
<feature type="transmembrane region" description="Helical" evidence="6">
    <location>
        <begin position="241"/>
        <end position="264"/>
    </location>
</feature>
<evidence type="ECO:0000259" key="7">
    <source>
        <dbReference type="PROSITE" id="PS51469"/>
    </source>
</evidence>
<feature type="transmembrane region" description="Helical" evidence="6">
    <location>
        <begin position="285"/>
        <end position="302"/>
    </location>
</feature>
<keyword evidence="2 6" id="KW-0812">Transmembrane</keyword>
<proteinExistence type="predicted"/>
<comment type="subcellular location">
    <subcellularLocation>
        <location evidence="1">Membrane</location>
    </subcellularLocation>
</comment>
<feature type="region of interest" description="Disordered" evidence="5">
    <location>
        <begin position="336"/>
        <end position="358"/>
    </location>
</feature>
<dbReference type="Gene3D" id="2.60.120.260">
    <property type="entry name" value="Galactose-binding domain-like"/>
    <property type="match status" value="1"/>
</dbReference>
<feature type="compositionally biased region" description="Basic and acidic residues" evidence="5">
    <location>
        <begin position="69"/>
        <end position="82"/>
    </location>
</feature>
<dbReference type="GO" id="GO:0043495">
    <property type="term" value="F:protein-membrane adaptor activity"/>
    <property type="evidence" value="ECO:0007669"/>
    <property type="project" value="TreeGrafter"/>
</dbReference>
<dbReference type="Proteomes" id="UP000646827">
    <property type="component" value="Unassembled WGS sequence"/>
</dbReference>
<feature type="region of interest" description="Disordered" evidence="5">
    <location>
        <begin position="405"/>
        <end position="429"/>
    </location>
</feature>
<evidence type="ECO:0000256" key="5">
    <source>
        <dbReference type="SAM" id="MobiDB-lite"/>
    </source>
</evidence>
<protein>
    <recommendedName>
        <fullName evidence="7">SUN domain-containing protein</fullName>
    </recommendedName>
</protein>
<dbReference type="InterPro" id="IPR045119">
    <property type="entry name" value="SUN1-5"/>
</dbReference>
<feature type="domain" description="SUN" evidence="7">
    <location>
        <begin position="455"/>
        <end position="644"/>
    </location>
</feature>
<organism evidence="8 9">
    <name type="scientific">Circinella minor</name>
    <dbReference type="NCBI Taxonomy" id="1195481"/>
    <lineage>
        <taxon>Eukaryota</taxon>
        <taxon>Fungi</taxon>
        <taxon>Fungi incertae sedis</taxon>
        <taxon>Mucoromycota</taxon>
        <taxon>Mucoromycotina</taxon>
        <taxon>Mucoromycetes</taxon>
        <taxon>Mucorales</taxon>
        <taxon>Lichtheimiaceae</taxon>
        <taxon>Circinella</taxon>
    </lineage>
</organism>
<evidence type="ECO:0000313" key="9">
    <source>
        <dbReference type="Proteomes" id="UP000646827"/>
    </source>
</evidence>
<keyword evidence="4 6" id="KW-0472">Membrane</keyword>
<dbReference type="GO" id="GO:0005635">
    <property type="term" value="C:nuclear envelope"/>
    <property type="evidence" value="ECO:0007669"/>
    <property type="project" value="TreeGrafter"/>
</dbReference>
<feature type="compositionally biased region" description="Polar residues" evidence="5">
    <location>
        <begin position="84"/>
        <end position="104"/>
    </location>
</feature>
<feature type="region of interest" description="Disordered" evidence="5">
    <location>
        <begin position="171"/>
        <end position="194"/>
    </location>
</feature>
<feature type="region of interest" description="Disordered" evidence="5">
    <location>
        <begin position="1"/>
        <end position="105"/>
    </location>
</feature>
<dbReference type="EMBL" id="JAEPRB010000006">
    <property type="protein sequence ID" value="KAG2227587.1"/>
    <property type="molecule type" value="Genomic_DNA"/>
</dbReference>
<sequence>MEFVTTPSSRQRQSIHEVEQEEQEEERDPYSSPTRSIQARHAQLQQRQRQRSIDLRYRDTPVDMAASFEARRLTSPRLEKNHSRINSSTNPSSLTESTSRTATQDEFLDISSPLLQKEEDSWFQNDEYDEQDISDTDPLEELDALANQQELDLLQQYDLDHSPLFSMDGYSNNNNNNSNGINNIKNHQDNNINNNKNRLRNDRIDGILWPFIRPIGELLYEKIVFGLFFIVYSIKETLLSMVAFLDAATCVLLVNSVLWILYKIGLIRDFREWHIINRREQSQPIFQFIAVIVYMWIFYAALCYYHEPTTIIKYHNIYDSVNGYINANNHYHHHPIQNPTVSSSPIDPYTANDKATTHEHNTDTISETVERILSNIIPSSAKNGDFLSNLQTYLNDHYVQRTELQEKKVVEDKTRDNKQQHNPKHNEGNQELLSSSLEQDSLLQQVGDFALATRGARIIPKMTSTTFTPSKKHPWKSAMAQALGIHPGTYRASPLIAILPETHIGQCWPMEGTNGTLGIVLSQPIDIKSITIEYPAKDKSMDMTSAPQDFELWGLRKVHVPLWGSVSWPWDKNDTNASHLGTFRYDVQAGRSIQTFNVVHNNQEKEEREDNNNVFDAVIVRVLSNWGLKTYTCLYRVRVHGEPSL</sequence>
<feature type="compositionally biased region" description="Basic and acidic residues" evidence="5">
    <location>
        <begin position="405"/>
        <end position="428"/>
    </location>
</feature>
<evidence type="ECO:0000256" key="6">
    <source>
        <dbReference type="SAM" id="Phobius"/>
    </source>
</evidence>
<reference evidence="8 9" key="1">
    <citation type="submission" date="2020-12" db="EMBL/GenBank/DDBJ databases">
        <title>Metabolic potential, ecology and presence of endohyphal bacteria is reflected in genomic diversity of Mucoromycotina.</title>
        <authorList>
            <person name="Muszewska A."/>
            <person name="Okrasinska A."/>
            <person name="Steczkiewicz K."/>
            <person name="Drgas O."/>
            <person name="Orlowska M."/>
            <person name="Perlinska-Lenart U."/>
            <person name="Aleksandrzak-Piekarczyk T."/>
            <person name="Szatraj K."/>
            <person name="Zielenkiewicz U."/>
            <person name="Pilsyk S."/>
            <person name="Malc E."/>
            <person name="Mieczkowski P."/>
            <person name="Kruszewska J.S."/>
            <person name="Biernat P."/>
            <person name="Pawlowska J."/>
        </authorList>
    </citation>
    <scope>NUCLEOTIDE SEQUENCE [LARGE SCALE GENOMIC DNA]</scope>
    <source>
        <strain evidence="8 9">CBS 142.35</strain>
    </source>
</reference>
<keyword evidence="3 6" id="KW-1133">Transmembrane helix</keyword>
<dbReference type="PROSITE" id="PS51469">
    <property type="entry name" value="SUN"/>
    <property type="match status" value="1"/>
</dbReference>
<dbReference type="PANTHER" id="PTHR12911:SF8">
    <property type="entry name" value="KLAROID PROTEIN-RELATED"/>
    <property type="match status" value="1"/>
</dbReference>
<dbReference type="OrthoDB" id="342281at2759"/>
<evidence type="ECO:0000313" key="8">
    <source>
        <dbReference type="EMBL" id="KAG2227587.1"/>
    </source>
</evidence>
<accession>A0A8H7VQG5</accession>
<evidence type="ECO:0000256" key="2">
    <source>
        <dbReference type="ARBA" id="ARBA00022692"/>
    </source>
</evidence>
<name>A0A8H7VQG5_9FUNG</name>
<dbReference type="PANTHER" id="PTHR12911">
    <property type="entry name" value="SAD1/UNC-84-LIKE PROTEIN-RELATED"/>
    <property type="match status" value="1"/>
</dbReference>
<feature type="compositionally biased region" description="Basic and acidic residues" evidence="5">
    <location>
        <begin position="51"/>
        <end position="61"/>
    </location>
</feature>
<feature type="compositionally biased region" description="Polar residues" evidence="5">
    <location>
        <begin position="1"/>
        <end position="12"/>
    </location>
</feature>
<dbReference type="InterPro" id="IPR012919">
    <property type="entry name" value="SUN_dom"/>
</dbReference>
<dbReference type="GO" id="GO:0016020">
    <property type="term" value="C:membrane"/>
    <property type="evidence" value="ECO:0007669"/>
    <property type="project" value="UniProtKB-SubCell"/>
</dbReference>
<keyword evidence="9" id="KW-1185">Reference proteome</keyword>
<comment type="caution">
    <text evidence="8">The sequence shown here is derived from an EMBL/GenBank/DDBJ whole genome shotgun (WGS) entry which is preliminary data.</text>
</comment>
<evidence type="ECO:0000256" key="4">
    <source>
        <dbReference type="ARBA" id="ARBA00023136"/>
    </source>
</evidence>
<dbReference type="AlphaFoldDB" id="A0A8H7VQG5"/>
<dbReference type="Pfam" id="PF07738">
    <property type="entry name" value="Sad1_UNC"/>
    <property type="match status" value="1"/>
</dbReference>
<evidence type="ECO:0000256" key="3">
    <source>
        <dbReference type="ARBA" id="ARBA00022989"/>
    </source>
</evidence>